<dbReference type="PANTHER" id="PTHR31302">
    <property type="entry name" value="TRANSMEMBRANE PROTEIN WITH METALLOPHOSPHOESTERASE DOMAIN-RELATED"/>
    <property type="match status" value="1"/>
</dbReference>
<evidence type="ECO:0000313" key="4">
    <source>
        <dbReference type="EMBL" id="MBZ5711426.1"/>
    </source>
</evidence>
<dbReference type="Pfam" id="PF00149">
    <property type="entry name" value="Metallophos"/>
    <property type="match status" value="1"/>
</dbReference>
<dbReference type="SUPFAM" id="SSF56300">
    <property type="entry name" value="Metallo-dependent phosphatases"/>
    <property type="match status" value="1"/>
</dbReference>
<evidence type="ECO:0000259" key="3">
    <source>
        <dbReference type="Pfam" id="PF00149"/>
    </source>
</evidence>
<evidence type="ECO:0000256" key="2">
    <source>
        <dbReference type="ARBA" id="ARBA00022801"/>
    </source>
</evidence>
<keyword evidence="5" id="KW-1185">Reference proteome</keyword>
<dbReference type="Proteomes" id="UP001139031">
    <property type="component" value="Unassembled WGS sequence"/>
</dbReference>
<comment type="caution">
    <text evidence="4">The sequence shown here is derived from an EMBL/GenBank/DDBJ whole genome shotgun (WGS) entry which is preliminary data.</text>
</comment>
<gene>
    <name evidence="4" type="ORF">K7C98_19480</name>
</gene>
<dbReference type="InterPro" id="IPR029052">
    <property type="entry name" value="Metallo-depent_PP-like"/>
</dbReference>
<dbReference type="EMBL" id="JAIRAU010000027">
    <property type="protein sequence ID" value="MBZ5711426.1"/>
    <property type="molecule type" value="Genomic_DNA"/>
</dbReference>
<keyword evidence="2" id="KW-0378">Hydrolase</keyword>
<name>A0ABS7TT79_9BACT</name>
<dbReference type="Gene3D" id="3.60.21.10">
    <property type="match status" value="1"/>
</dbReference>
<dbReference type="InterPro" id="IPR004843">
    <property type="entry name" value="Calcineurin-like_PHP"/>
</dbReference>
<sequence length="269" mass="28719">MRIVHIDREPLHTLAYLDAAPGGGSQTRELPLLRARVDRLPAQLDALLVTSDLQGRAALAEADGALRLLGEVLAEEYAALADLDLAPDPAFTGVVLAGDLFAAPCADRLGATGDVRDVWRAFAARFRWVSGVAGNHDLFGKPAEQARFVREPGIHLLDGRQVELDDLRVAGVGGICGRSGKPNRRPPDEFVAAIRRLLPARPHLLVLHEGPEGGPRQRGNPDVRDAVDGRGALVVCGHCHWHDPLAELPGGAQVLNVDARAVLLERAAA</sequence>
<dbReference type="RefSeq" id="WP_224193189.1">
    <property type="nucleotide sequence ID" value="NZ_JAIRAU010000027.1"/>
</dbReference>
<dbReference type="InterPro" id="IPR051158">
    <property type="entry name" value="Metallophosphoesterase_sf"/>
</dbReference>
<keyword evidence="1" id="KW-0479">Metal-binding</keyword>
<reference evidence="4" key="1">
    <citation type="submission" date="2021-08" db="EMBL/GenBank/DDBJ databases">
        <authorList>
            <person name="Stevens D.C."/>
        </authorList>
    </citation>
    <scope>NUCLEOTIDE SEQUENCE</scope>
    <source>
        <strain evidence="4">DSM 53165</strain>
    </source>
</reference>
<accession>A0ABS7TT79</accession>
<dbReference type="PANTHER" id="PTHR31302:SF31">
    <property type="entry name" value="PHOSPHODIESTERASE YAEI"/>
    <property type="match status" value="1"/>
</dbReference>
<proteinExistence type="predicted"/>
<evidence type="ECO:0000256" key="1">
    <source>
        <dbReference type="ARBA" id="ARBA00022723"/>
    </source>
</evidence>
<evidence type="ECO:0000313" key="5">
    <source>
        <dbReference type="Proteomes" id="UP001139031"/>
    </source>
</evidence>
<protein>
    <submittedName>
        <fullName evidence="4">Metallophosphoesterase</fullName>
    </submittedName>
</protein>
<organism evidence="4 5">
    <name type="scientific">Nannocystis pusilla</name>
    <dbReference type="NCBI Taxonomy" id="889268"/>
    <lineage>
        <taxon>Bacteria</taxon>
        <taxon>Pseudomonadati</taxon>
        <taxon>Myxococcota</taxon>
        <taxon>Polyangia</taxon>
        <taxon>Nannocystales</taxon>
        <taxon>Nannocystaceae</taxon>
        <taxon>Nannocystis</taxon>
    </lineage>
</organism>
<feature type="domain" description="Calcineurin-like phosphoesterase" evidence="3">
    <location>
        <begin position="48"/>
        <end position="240"/>
    </location>
</feature>